<evidence type="ECO:0000313" key="1">
    <source>
        <dbReference type="EMBL" id="TLF47923.1"/>
    </source>
</evidence>
<comment type="caution">
    <text evidence="1">The sequence shown here is derived from an EMBL/GenBank/DDBJ whole genome shotgun (WGS) entry which is preliminary data.</text>
</comment>
<dbReference type="Proteomes" id="UP000306973">
    <property type="component" value="Unassembled WGS sequence"/>
</dbReference>
<proteinExistence type="predicted"/>
<protein>
    <submittedName>
        <fullName evidence="1">Uncharacterized protein</fullName>
    </submittedName>
</protein>
<accession>A0A5R8MDZ4</accession>
<evidence type="ECO:0000313" key="2">
    <source>
        <dbReference type="Proteomes" id="UP000306973"/>
    </source>
</evidence>
<dbReference type="OrthoDB" id="9834275at2"/>
<reference evidence="1 2" key="1">
    <citation type="journal article" date="2007" name="Int. J. Syst. Evol. Microbiol.">
        <title>Halomonas saccharevitans sp. nov., Halomonas arcis sp. nov. and Halomonas subterranea sp. nov., halophilic bacteria isolated from hypersaline environments of China.</title>
        <authorList>
            <person name="Xu X.W."/>
            <person name="Wu Y.H."/>
            <person name="Zhou Z."/>
            <person name="Wang C.S."/>
            <person name="Zhou Y.G."/>
            <person name="Zhang H.B."/>
            <person name="Wang Y."/>
            <person name="Wu M."/>
        </authorList>
    </citation>
    <scope>NUCLEOTIDE SEQUENCE [LARGE SCALE GENOMIC DNA]</scope>
    <source>
        <strain evidence="1 2">TBZ3</strain>
    </source>
</reference>
<keyword evidence="2" id="KW-1185">Reference proteome</keyword>
<sequence length="136" mass="14769">MLGLACAFFTLGSAKGVASVVSDPQYYVRAVVVEIAPDRGGLHTVSFIIKELVERQEKYGGYSSPNALPIEISKEDLHILKITLNFRVSVKPGDIIVVGVIHGSSMGESEPVPWIMFAQPYLEDGTPIGLYYGARN</sequence>
<organism evidence="1 2">
    <name type="scientific">Halomonas urmiana</name>
    <dbReference type="NCBI Taxonomy" id="490901"/>
    <lineage>
        <taxon>Bacteria</taxon>
        <taxon>Pseudomonadati</taxon>
        <taxon>Pseudomonadota</taxon>
        <taxon>Gammaproteobacteria</taxon>
        <taxon>Oceanospirillales</taxon>
        <taxon>Halomonadaceae</taxon>
        <taxon>Halomonas</taxon>
    </lineage>
</organism>
<gene>
    <name evidence="1" type="ORF">FEI13_14320</name>
</gene>
<dbReference type="EMBL" id="VBUI01000022">
    <property type="protein sequence ID" value="TLF47923.1"/>
    <property type="molecule type" value="Genomic_DNA"/>
</dbReference>
<dbReference type="RefSeq" id="WP_138182198.1">
    <property type="nucleotide sequence ID" value="NZ_VBUI01000022.1"/>
</dbReference>
<dbReference type="AlphaFoldDB" id="A0A5R8MDZ4"/>
<name>A0A5R8MDZ4_9GAMM</name>